<gene>
    <name evidence="2" type="ORF">CLF_107432</name>
</gene>
<evidence type="ECO:0000313" key="2">
    <source>
        <dbReference type="EMBL" id="GAA52166.1"/>
    </source>
</evidence>
<feature type="non-terminal residue" evidence="2">
    <location>
        <position position="607"/>
    </location>
</feature>
<evidence type="ECO:0000256" key="1">
    <source>
        <dbReference type="SAM" id="Phobius"/>
    </source>
</evidence>
<keyword evidence="1" id="KW-0472">Membrane</keyword>
<keyword evidence="1" id="KW-0812">Transmembrane</keyword>
<proteinExistence type="predicted"/>
<feature type="transmembrane region" description="Helical" evidence="1">
    <location>
        <begin position="540"/>
        <end position="563"/>
    </location>
</feature>
<dbReference type="Proteomes" id="UP000008909">
    <property type="component" value="Unassembled WGS sequence"/>
</dbReference>
<reference key="2">
    <citation type="submission" date="2011-10" db="EMBL/GenBank/DDBJ databases">
        <title>The genome and transcriptome sequence of Clonorchis sinensis provide insights into the carcinogenic liver fluke.</title>
        <authorList>
            <person name="Wang X."/>
            <person name="Huang Y."/>
            <person name="Chen W."/>
            <person name="Liu H."/>
            <person name="Guo L."/>
            <person name="Chen Y."/>
            <person name="Luo F."/>
            <person name="Zhou W."/>
            <person name="Sun J."/>
            <person name="Mao Q."/>
            <person name="Liang P."/>
            <person name="Zhou C."/>
            <person name="Tian Y."/>
            <person name="Men J."/>
            <person name="Lv X."/>
            <person name="Huang L."/>
            <person name="Zhou J."/>
            <person name="Hu Y."/>
            <person name="Li R."/>
            <person name="Zhang F."/>
            <person name="Lei H."/>
            <person name="Li X."/>
            <person name="Hu X."/>
            <person name="Liang C."/>
            <person name="Xu J."/>
            <person name="Wu Z."/>
            <person name="Yu X."/>
        </authorList>
    </citation>
    <scope>NUCLEOTIDE SEQUENCE</scope>
    <source>
        <strain>Henan</strain>
    </source>
</reference>
<name>G7YGT3_CLOSI</name>
<keyword evidence="1" id="KW-1133">Transmembrane helix</keyword>
<accession>G7YGT3</accession>
<sequence length="607" mass="69782">MTDLRTGRFRKWTEFGVGEPNFGLSVLHRLIPGGDEILELREIHGQLPKCARNSANQTLMLTYGPNRWQYACSRKFCLFEIKKRARIPASAYRINAPPTGLLRILTAPWQLDCKRFITNRGDIIDPALMMSPRLVMKRLQSNCQARRTDQQLISAPELPIFHNIADRLFYFAFKTEIHVTKNIASNVWTRSLRNHVLCGAFKGCNLASFGVEQEEKEHRFIESCVKCGHQNITAESCGSLVRRKFWLHANAVFGRMGSLRSDRYEVGCSHTWDTYKVNLQRAFPRYLPTLMLNIHIPVNNFSDVWIACDDKRRSTGVFVMSAFRLLDAVSRMGISVTSESWCSIEHPTALHAYSFDCSRQYPLNLSCIPGELRKVDGLGYRMIFSDALAESVDLPLSTFIQNVQNISCTKRLFSRHYAFRKSYISKHSAYFKDFLIGESRVLSERYEGDTKRLGVVDVTRFPEWRPYDPHWAQLETLQDAAAPSTVRNCAFARKSVIKNAYPKSTCIEDAHVAKYETVYTETRRYTVDVEVEFAYIIQSFLFPLHLFNVHIALAFVPLVLAFIGIPEFSGRPAAADHLLRVTQLILFHRIHIGFEGQTNWTNFDRFL</sequence>
<dbReference type="AlphaFoldDB" id="G7YGT3"/>
<evidence type="ECO:0000313" key="3">
    <source>
        <dbReference type="Proteomes" id="UP000008909"/>
    </source>
</evidence>
<reference evidence="2" key="1">
    <citation type="journal article" date="2011" name="Genome Biol.">
        <title>The draft genome of the carcinogenic human liver fluke Clonorchis sinensis.</title>
        <authorList>
            <person name="Wang X."/>
            <person name="Chen W."/>
            <person name="Huang Y."/>
            <person name="Sun J."/>
            <person name="Men J."/>
            <person name="Liu H."/>
            <person name="Luo F."/>
            <person name="Guo L."/>
            <person name="Lv X."/>
            <person name="Deng C."/>
            <person name="Zhou C."/>
            <person name="Fan Y."/>
            <person name="Li X."/>
            <person name="Huang L."/>
            <person name="Hu Y."/>
            <person name="Liang C."/>
            <person name="Hu X."/>
            <person name="Xu J."/>
            <person name="Yu X."/>
        </authorList>
    </citation>
    <scope>NUCLEOTIDE SEQUENCE [LARGE SCALE GENOMIC DNA]</scope>
    <source>
        <strain evidence="2">Henan</strain>
    </source>
</reference>
<organism evidence="2 3">
    <name type="scientific">Clonorchis sinensis</name>
    <name type="common">Chinese liver fluke</name>
    <dbReference type="NCBI Taxonomy" id="79923"/>
    <lineage>
        <taxon>Eukaryota</taxon>
        <taxon>Metazoa</taxon>
        <taxon>Spiralia</taxon>
        <taxon>Lophotrochozoa</taxon>
        <taxon>Platyhelminthes</taxon>
        <taxon>Trematoda</taxon>
        <taxon>Digenea</taxon>
        <taxon>Opisthorchiida</taxon>
        <taxon>Opisthorchiata</taxon>
        <taxon>Opisthorchiidae</taxon>
        <taxon>Clonorchis</taxon>
    </lineage>
</organism>
<keyword evidence="3" id="KW-1185">Reference proteome</keyword>
<protein>
    <submittedName>
        <fullName evidence="2">Uncharacterized protein</fullName>
    </submittedName>
</protein>
<dbReference type="EMBL" id="DF143249">
    <property type="protein sequence ID" value="GAA52166.1"/>
    <property type="molecule type" value="Genomic_DNA"/>
</dbReference>